<comment type="caution">
    <text evidence="2">The sequence shown here is derived from an EMBL/GenBank/DDBJ whole genome shotgun (WGS) entry which is preliminary data.</text>
</comment>
<gene>
    <name evidence="2" type="ORF">EZV62_012956</name>
</gene>
<organism evidence="2 3">
    <name type="scientific">Acer yangbiense</name>
    <dbReference type="NCBI Taxonomy" id="1000413"/>
    <lineage>
        <taxon>Eukaryota</taxon>
        <taxon>Viridiplantae</taxon>
        <taxon>Streptophyta</taxon>
        <taxon>Embryophyta</taxon>
        <taxon>Tracheophyta</taxon>
        <taxon>Spermatophyta</taxon>
        <taxon>Magnoliopsida</taxon>
        <taxon>eudicotyledons</taxon>
        <taxon>Gunneridae</taxon>
        <taxon>Pentapetalae</taxon>
        <taxon>rosids</taxon>
        <taxon>malvids</taxon>
        <taxon>Sapindales</taxon>
        <taxon>Sapindaceae</taxon>
        <taxon>Hippocastanoideae</taxon>
        <taxon>Acereae</taxon>
        <taxon>Acer</taxon>
    </lineage>
</organism>
<dbReference type="OrthoDB" id="10434579at2759"/>
<proteinExistence type="predicted"/>
<dbReference type="Proteomes" id="UP000323000">
    <property type="component" value="Chromosome 5"/>
</dbReference>
<evidence type="ECO:0000313" key="2">
    <source>
        <dbReference type="EMBL" id="TXG61593.1"/>
    </source>
</evidence>
<keyword evidence="3" id="KW-1185">Reference proteome</keyword>
<dbReference type="AlphaFoldDB" id="A0A5C7HWT4"/>
<sequence length="157" mass="17949">MGNPFLLLCDEDGEVDLSKLTEKAAEMEVKKKERIQEIEKQKNIINPLLLPSCHNDDDEIEGDGWKVHESRRKRNGEKGGEADVGSETVVEKKEESGGWEEEVNVYDQGLLVEEITKGIQKMKRIVEERMKIKAADIAIHSKKKKNAIRKLYGKHPR</sequence>
<evidence type="ECO:0000313" key="3">
    <source>
        <dbReference type="Proteomes" id="UP000323000"/>
    </source>
</evidence>
<reference evidence="3" key="1">
    <citation type="journal article" date="2019" name="Gigascience">
        <title>De novo genome assembly of the endangered Acer yangbiense, a plant species with extremely small populations endemic to Yunnan Province, China.</title>
        <authorList>
            <person name="Yang J."/>
            <person name="Wariss H.M."/>
            <person name="Tao L."/>
            <person name="Zhang R."/>
            <person name="Yun Q."/>
            <person name="Hollingsworth P."/>
            <person name="Dao Z."/>
            <person name="Luo G."/>
            <person name="Guo H."/>
            <person name="Ma Y."/>
            <person name="Sun W."/>
        </authorList>
    </citation>
    <scope>NUCLEOTIDE SEQUENCE [LARGE SCALE GENOMIC DNA]</scope>
    <source>
        <strain evidence="3">cv. Malutang</strain>
    </source>
</reference>
<name>A0A5C7HWT4_9ROSI</name>
<evidence type="ECO:0000256" key="1">
    <source>
        <dbReference type="SAM" id="MobiDB-lite"/>
    </source>
</evidence>
<accession>A0A5C7HWT4</accession>
<dbReference type="EMBL" id="VAHF01000005">
    <property type="protein sequence ID" value="TXG61593.1"/>
    <property type="molecule type" value="Genomic_DNA"/>
</dbReference>
<protein>
    <submittedName>
        <fullName evidence="2">Uncharacterized protein</fullName>
    </submittedName>
</protein>
<feature type="region of interest" description="Disordered" evidence="1">
    <location>
        <begin position="59"/>
        <end position="97"/>
    </location>
</feature>